<dbReference type="InterPro" id="IPR029035">
    <property type="entry name" value="DHS-like_NAD/FAD-binding_dom"/>
</dbReference>
<evidence type="ECO:0000256" key="5">
    <source>
        <dbReference type="ARBA" id="ARBA00023027"/>
    </source>
</evidence>
<feature type="compositionally biased region" description="Basic and acidic residues" evidence="13">
    <location>
        <begin position="343"/>
        <end position="352"/>
    </location>
</feature>
<dbReference type="PROSITE" id="PS50305">
    <property type="entry name" value="SIRTUIN"/>
    <property type="match status" value="1"/>
</dbReference>
<feature type="domain" description="Deacetylase sirtuin-type" evidence="14">
    <location>
        <begin position="46"/>
        <end position="327"/>
    </location>
</feature>
<dbReference type="GO" id="GO:0017136">
    <property type="term" value="F:histone deacetylase activity, NAD-dependent"/>
    <property type="evidence" value="ECO:0007669"/>
    <property type="project" value="InterPro"/>
</dbReference>
<feature type="compositionally biased region" description="Polar residues" evidence="13">
    <location>
        <begin position="354"/>
        <end position="363"/>
    </location>
</feature>
<dbReference type="GO" id="GO:0070403">
    <property type="term" value="F:NAD+ binding"/>
    <property type="evidence" value="ECO:0007669"/>
    <property type="project" value="UniProtKB-UniRule"/>
</dbReference>
<feature type="binding site" evidence="11 12">
    <location>
        <position position="184"/>
    </location>
    <ligand>
        <name>Zn(2+)</name>
        <dbReference type="ChEBI" id="CHEBI:29105"/>
    </ligand>
</feature>
<evidence type="ECO:0000259" key="14">
    <source>
        <dbReference type="PROSITE" id="PS50305"/>
    </source>
</evidence>
<dbReference type="Pfam" id="PF02146">
    <property type="entry name" value="SIR2"/>
    <property type="match status" value="1"/>
</dbReference>
<evidence type="ECO:0000256" key="13">
    <source>
        <dbReference type="SAM" id="MobiDB-lite"/>
    </source>
</evidence>
<dbReference type="OMA" id="ATHSCID"/>
<sequence>MAESKENKDNNQTSETEKDETESSGLDWLAGYMKQSLGLTENKAVKVLDEVSFEGIAKYIKEKKCKNIITMAGAGISTSAGIPDFRSKGTGLYDNLEKYNLPCPEAIFTIDYFKENPEPFFVLAKELFPGKFKPTPCHYFIRLLHDKGLLLRHYSQNIDTLERVAGLPGEKLVEAHGTFHSSHCLICDKQYTLEWIKEKIFKDTIPKCDETECDGVVKPDIVFFGEALPKRFAECYAEDFGKCDMLIVMGTSLKVQPFASLTSRVPVECPRLYINLEKTDDSSGNFLAALMFGHNFDFDSEDCYRDVFKQSTCDDGCLELADKIGWKKELDKLIKEEYSKIDKENKTADKSPAKSPSTASGSKTKSKQS</sequence>
<evidence type="ECO:0000256" key="6">
    <source>
        <dbReference type="ARBA" id="ARBA00048378"/>
    </source>
</evidence>
<dbReference type="InterPro" id="IPR050134">
    <property type="entry name" value="NAD-dep_sirtuin_deacylases"/>
</dbReference>
<dbReference type="EC" id="2.3.1.286" evidence="8"/>
<dbReference type="AlphaFoldDB" id="V4B5Z2"/>
<keyword evidence="5 8" id="KW-0520">NAD</keyword>
<dbReference type="STRING" id="225164.V4B5Z2"/>
<feature type="binding site" evidence="10">
    <location>
        <begin position="156"/>
        <end position="159"/>
    </location>
    <ligand>
        <name>NAD(+)</name>
        <dbReference type="ChEBI" id="CHEBI:57540"/>
    </ligand>
</feature>
<evidence type="ECO:0000256" key="7">
    <source>
        <dbReference type="ARBA" id="ARBA00048905"/>
    </source>
</evidence>
<keyword evidence="16" id="KW-1185">Reference proteome</keyword>
<dbReference type="InterPro" id="IPR026591">
    <property type="entry name" value="Sirtuin_cat_small_dom_sf"/>
</dbReference>
<comment type="catalytic activity">
    <reaction evidence="8">
        <text>N(6)-acetyl-L-lysyl-[protein] + NAD(+) + H2O = 2''-O-acetyl-ADP-D-ribose + nicotinamide + L-lysyl-[protein]</text>
        <dbReference type="Rhea" id="RHEA:43636"/>
        <dbReference type="Rhea" id="RHEA-COMP:9752"/>
        <dbReference type="Rhea" id="RHEA-COMP:10731"/>
        <dbReference type="ChEBI" id="CHEBI:15377"/>
        <dbReference type="ChEBI" id="CHEBI:17154"/>
        <dbReference type="ChEBI" id="CHEBI:29969"/>
        <dbReference type="ChEBI" id="CHEBI:57540"/>
        <dbReference type="ChEBI" id="CHEBI:61930"/>
        <dbReference type="ChEBI" id="CHEBI:83767"/>
        <dbReference type="EC" id="2.3.1.286"/>
    </reaction>
</comment>
<dbReference type="Gene3D" id="3.40.50.1220">
    <property type="entry name" value="TPP-binding domain"/>
    <property type="match status" value="1"/>
</dbReference>
<feature type="binding site" evidence="10">
    <location>
        <begin position="84"/>
        <end position="86"/>
    </location>
    <ligand>
        <name>NAD(+)</name>
        <dbReference type="ChEBI" id="CHEBI:57540"/>
    </ligand>
</feature>
<evidence type="ECO:0000256" key="11">
    <source>
        <dbReference type="PIRSR" id="PIRSR037938-3"/>
    </source>
</evidence>
<comment type="catalytic activity">
    <reaction evidence="6">
        <text>N(6)-hexadecanoyl-L-lysyl-[protein] + NAD(+) + H2O = 2''-O-hexadecanoyl-ADP-D-ribose + nicotinamide + L-lysyl-[protein]</text>
        <dbReference type="Rhea" id="RHEA:70563"/>
        <dbReference type="Rhea" id="RHEA-COMP:9752"/>
        <dbReference type="Rhea" id="RHEA-COMP:14175"/>
        <dbReference type="ChEBI" id="CHEBI:15377"/>
        <dbReference type="ChEBI" id="CHEBI:17154"/>
        <dbReference type="ChEBI" id="CHEBI:29969"/>
        <dbReference type="ChEBI" id="CHEBI:57540"/>
        <dbReference type="ChEBI" id="CHEBI:138936"/>
        <dbReference type="ChEBI" id="CHEBI:189673"/>
    </reaction>
    <physiologicalReaction direction="left-to-right" evidence="6">
        <dbReference type="Rhea" id="RHEA:70564"/>
    </physiologicalReaction>
</comment>
<evidence type="ECO:0000256" key="9">
    <source>
        <dbReference type="PIRSR" id="PIRSR037938-1"/>
    </source>
</evidence>
<dbReference type="GO" id="GO:0005634">
    <property type="term" value="C:nucleus"/>
    <property type="evidence" value="ECO:0007669"/>
    <property type="project" value="TreeGrafter"/>
</dbReference>
<feature type="binding site" evidence="11 12">
    <location>
        <position position="187"/>
    </location>
    <ligand>
        <name>Zn(2+)</name>
        <dbReference type="ChEBI" id="CHEBI:29105"/>
    </ligand>
</feature>
<evidence type="ECO:0000256" key="10">
    <source>
        <dbReference type="PIRSR" id="PIRSR037938-2"/>
    </source>
</evidence>
<dbReference type="PIRSF" id="PIRSF037938">
    <property type="entry name" value="SIR2_euk"/>
    <property type="match status" value="1"/>
</dbReference>
<dbReference type="InterPro" id="IPR026590">
    <property type="entry name" value="Ssirtuin_cat_dom"/>
</dbReference>
<comment type="cofactor">
    <cofactor evidence="11">
        <name>Zn(2+)</name>
        <dbReference type="ChEBI" id="CHEBI:29105"/>
    </cofactor>
    <text evidence="11">Binds 1 zinc ion per subunit.</text>
</comment>
<dbReference type="Gene3D" id="3.30.1600.10">
    <property type="entry name" value="SIR2/SIRT2 'Small Domain"/>
    <property type="match status" value="1"/>
</dbReference>
<dbReference type="KEGG" id="lgi:LOTGIDRAFT_206064"/>
<dbReference type="GO" id="GO:0008270">
    <property type="term" value="F:zinc ion binding"/>
    <property type="evidence" value="ECO:0007669"/>
    <property type="project" value="UniProtKB-UniRule"/>
</dbReference>
<proteinExistence type="inferred from homology"/>
<accession>V4B5Z2</accession>
<dbReference type="RefSeq" id="XP_009046401.1">
    <property type="nucleotide sequence ID" value="XM_009048153.1"/>
</dbReference>
<dbReference type="InterPro" id="IPR017328">
    <property type="entry name" value="Sirtuin_class_I"/>
</dbReference>
<protein>
    <recommendedName>
        <fullName evidence="8">NAD-dependent protein deacetylase</fullName>
        <ecNumber evidence="8">2.3.1.286</ecNumber>
    </recommendedName>
</protein>
<dbReference type="InterPro" id="IPR003000">
    <property type="entry name" value="Sirtuin"/>
</dbReference>
<name>V4B5Z2_LOTGI</name>
<evidence type="ECO:0000256" key="4">
    <source>
        <dbReference type="ARBA" id="ARBA00022833"/>
    </source>
</evidence>
<feature type="region of interest" description="Disordered" evidence="13">
    <location>
        <begin position="1"/>
        <end position="23"/>
    </location>
</feature>
<evidence type="ECO:0000256" key="8">
    <source>
        <dbReference type="PIRNR" id="PIRNR037938"/>
    </source>
</evidence>
<evidence type="ECO:0000313" key="15">
    <source>
        <dbReference type="EMBL" id="ESP02931.1"/>
    </source>
</evidence>
<comment type="similarity">
    <text evidence="1 8">Belongs to the sirtuin family. Class I subfamily.</text>
</comment>
<dbReference type="Proteomes" id="UP000030746">
    <property type="component" value="Unassembled WGS sequence"/>
</dbReference>
<feature type="binding site" evidence="10">
    <location>
        <begin position="251"/>
        <end position="252"/>
    </location>
    <ligand>
        <name>NAD(+)</name>
        <dbReference type="ChEBI" id="CHEBI:57540"/>
    </ligand>
</feature>
<dbReference type="HOGENOM" id="CLU_023643_7_4_1"/>
<keyword evidence="3 8" id="KW-0479">Metal-binding</keyword>
<evidence type="ECO:0000313" key="16">
    <source>
        <dbReference type="Proteomes" id="UP000030746"/>
    </source>
</evidence>
<dbReference type="CTD" id="20245890"/>
<feature type="binding site" evidence="10">
    <location>
        <begin position="74"/>
        <end position="78"/>
    </location>
    <ligand>
        <name>NAD(+)</name>
        <dbReference type="ChEBI" id="CHEBI:57540"/>
    </ligand>
</feature>
<comment type="catalytic activity">
    <reaction evidence="7">
        <text>N(6)-tetradecanoyl-L-lysyl-[protein] + NAD(+) + H2O = 2''-O-tetradecanoyl-ADP-D-ribose + nicotinamide + L-lysyl-[protein]</text>
        <dbReference type="Rhea" id="RHEA:70567"/>
        <dbReference type="Rhea" id="RHEA-COMP:9752"/>
        <dbReference type="Rhea" id="RHEA-COMP:15437"/>
        <dbReference type="ChEBI" id="CHEBI:15377"/>
        <dbReference type="ChEBI" id="CHEBI:17154"/>
        <dbReference type="ChEBI" id="CHEBI:29969"/>
        <dbReference type="ChEBI" id="CHEBI:57540"/>
        <dbReference type="ChEBI" id="CHEBI:141129"/>
        <dbReference type="ChEBI" id="CHEBI:189674"/>
    </reaction>
    <physiologicalReaction direction="left-to-right" evidence="7">
        <dbReference type="Rhea" id="RHEA:70568"/>
    </physiologicalReaction>
</comment>
<organism evidence="15 16">
    <name type="scientific">Lottia gigantea</name>
    <name type="common">Giant owl limpet</name>
    <dbReference type="NCBI Taxonomy" id="225164"/>
    <lineage>
        <taxon>Eukaryota</taxon>
        <taxon>Metazoa</taxon>
        <taxon>Spiralia</taxon>
        <taxon>Lophotrochozoa</taxon>
        <taxon>Mollusca</taxon>
        <taxon>Gastropoda</taxon>
        <taxon>Patellogastropoda</taxon>
        <taxon>Lottioidea</taxon>
        <taxon>Lottiidae</taxon>
        <taxon>Lottia</taxon>
    </lineage>
</organism>
<feature type="active site" description="Proton acceptor" evidence="9 12">
    <location>
        <position position="176"/>
    </location>
</feature>
<keyword evidence="4 8" id="KW-0862">Zinc</keyword>
<evidence type="ECO:0000256" key="2">
    <source>
        <dbReference type="ARBA" id="ARBA00022679"/>
    </source>
</evidence>
<dbReference type="CDD" id="cd01408">
    <property type="entry name" value="SIRT1"/>
    <property type="match status" value="1"/>
</dbReference>
<reference evidence="15 16" key="1">
    <citation type="journal article" date="2013" name="Nature">
        <title>Insights into bilaterian evolution from three spiralian genomes.</title>
        <authorList>
            <person name="Simakov O."/>
            <person name="Marletaz F."/>
            <person name="Cho S.J."/>
            <person name="Edsinger-Gonzales E."/>
            <person name="Havlak P."/>
            <person name="Hellsten U."/>
            <person name="Kuo D.H."/>
            <person name="Larsson T."/>
            <person name="Lv J."/>
            <person name="Arendt D."/>
            <person name="Savage R."/>
            <person name="Osoegawa K."/>
            <person name="de Jong P."/>
            <person name="Grimwood J."/>
            <person name="Chapman J.A."/>
            <person name="Shapiro H."/>
            <person name="Aerts A."/>
            <person name="Otillar R.P."/>
            <person name="Terry A.Y."/>
            <person name="Boore J.L."/>
            <person name="Grigoriev I.V."/>
            <person name="Lindberg D.R."/>
            <person name="Seaver E.C."/>
            <person name="Weisblat D.A."/>
            <person name="Putnam N.H."/>
            <person name="Rokhsar D.S."/>
        </authorList>
    </citation>
    <scope>NUCLEOTIDE SEQUENCE [LARGE SCALE GENOMIC DNA]</scope>
</reference>
<gene>
    <name evidence="15" type="ORF">LOTGIDRAFT_206064</name>
</gene>
<dbReference type="OrthoDB" id="420264at2759"/>
<dbReference type="PANTHER" id="PTHR11085:SF6">
    <property type="entry name" value="NAD-DEPENDENT PROTEIN DEACETYLASE SIRTUIN-2"/>
    <property type="match status" value="1"/>
</dbReference>
<feature type="binding site" evidence="11 12">
    <location>
        <position position="208"/>
    </location>
    <ligand>
        <name>Zn(2+)</name>
        <dbReference type="ChEBI" id="CHEBI:29105"/>
    </ligand>
</feature>
<dbReference type="PANTHER" id="PTHR11085">
    <property type="entry name" value="NAD-DEPENDENT PROTEIN DEACYLASE SIRTUIN-5, MITOCHONDRIAL-RELATED"/>
    <property type="match status" value="1"/>
</dbReference>
<feature type="region of interest" description="Disordered" evidence="13">
    <location>
        <begin position="343"/>
        <end position="369"/>
    </location>
</feature>
<dbReference type="GO" id="GO:0140774">
    <property type="term" value="F:NAD-dependent protein depalmitoylase activity"/>
    <property type="evidence" value="ECO:0007669"/>
    <property type="project" value="RHEA"/>
</dbReference>
<dbReference type="GO" id="GO:0140773">
    <property type="term" value="F:NAD-dependent protein demyristoylase activity"/>
    <property type="evidence" value="ECO:0007669"/>
    <property type="project" value="RHEA"/>
</dbReference>
<dbReference type="GeneID" id="20245890"/>
<dbReference type="SUPFAM" id="SSF52467">
    <property type="entry name" value="DHS-like NAD/FAD-binding domain"/>
    <property type="match status" value="1"/>
</dbReference>
<evidence type="ECO:0000256" key="12">
    <source>
        <dbReference type="PROSITE-ProRule" id="PRU00236"/>
    </source>
</evidence>
<evidence type="ECO:0000256" key="3">
    <source>
        <dbReference type="ARBA" id="ARBA00022723"/>
    </source>
</evidence>
<dbReference type="EMBL" id="KB200129">
    <property type="protein sequence ID" value="ESP02931.1"/>
    <property type="molecule type" value="Genomic_DNA"/>
</dbReference>
<keyword evidence="2 8" id="KW-0808">Transferase</keyword>
<evidence type="ECO:0000256" key="1">
    <source>
        <dbReference type="ARBA" id="ARBA00006924"/>
    </source>
</evidence>
<feature type="binding site" evidence="10">
    <location>
        <position position="313"/>
    </location>
    <ligand>
        <name>NAD(+)</name>
        <dbReference type="ChEBI" id="CHEBI:57540"/>
    </ligand>
</feature>
<feature type="binding site" evidence="10">
    <location>
        <begin position="275"/>
        <end position="277"/>
    </location>
    <ligand>
        <name>NAD(+)</name>
        <dbReference type="ChEBI" id="CHEBI:57540"/>
    </ligand>
</feature>
<feature type="binding site" evidence="11 12">
    <location>
        <position position="213"/>
    </location>
    <ligand>
        <name>Zn(2+)</name>
        <dbReference type="ChEBI" id="CHEBI:29105"/>
    </ligand>
</feature>